<feature type="compositionally biased region" description="Basic and acidic residues" evidence="6">
    <location>
        <begin position="162"/>
        <end position="185"/>
    </location>
</feature>
<dbReference type="Pfam" id="PF05598">
    <property type="entry name" value="DUF772"/>
    <property type="match status" value="1"/>
</dbReference>
<feature type="region of interest" description="Disordered" evidence="6">
    <location>
        <begin position="156"/>
        <end position="185"/>
    </location>
</feature>
<sequence>MIGQAKSQLSILDSAFNRRKKRSRIDKLLTQIDNIVDWKRLERKVEPMFKKSKRGRPTIPIIYSLKCLVLQYLYDLSDPQLEDYLIDRLSFQRFLGISFEEEVPDFTTIWRFRERMIKANLLDKVFNLILEMLDERNFILKHWTIVDATIVQSARKPKKKDKNQEEEGACKEEEKKNSQQDNDARFTKKGKKTYYGYKGHIGIDEGSGIIRKVTYTSANVHDSKELENLISGDERSIFADKAYDSSDIKR</sequence>
<evidence type="ECO:0000256" key="3">
    <source>
        <dbReference type="ARBA" id="ARBA00022578"/>
    </source>
</evidence>
<keyword evidence="4" id="KW-0238">DNA-binding</keyword>
<proteinExistence type="inferred from homology"/>
<feature type="domain" description="Transposase IS4-like" evidence="7">
    <location>
        <begin position="144"/>
        <end position="248"/>
    </location>
</feature>
<evidence type="ECO:0000259" key="8">
    <source>
        <dbReference type="Pfam" id="PF05598"/>
    </source>
</evidence>
<organism evidence="9">
    <name type="scientific">Caldithrix abyssi</name>
    <dbReference type="NCBI Taxonomy" id="187145"/>
    <lineage>
        <taxon>Bacteria</taxon>
        <taxon>Pseudomonadati</taxon>
        <taxon>Calditrichota</taxon>
        <taxon>Calditrichia</taxon>
        <taxon>Calditrichales</taxon>
        <taxon>Calditrichaceae</taxon>
        <taxon>Caldithrix</taxon>
    </lineage>
</organism>
<dbReference type="Proteomes" id="UP000886111">
    <property type="component" value="Unassembled WGS sequence"/>
</dbReference>
<name>A0A7V5H316_CALAY</name>
<feature type="non-terminal residue" evidence="9">
    <location>
        <position position="250"/>
    </location>
</feature>
<evidence type="ECO:0000256" key="2">
    <source>
        <dbReference type="ARBA" id="ARBA00010075"/>
    </source>
</evidence>
<dbReference type="NCBIfam" id="NF033581">
    <property type="entry name" value="transpos_IS5_4"/>
    <property type="match status" value="1"/>
</dbReference>
<dbReference type="PANTHER" id="PTHR35604:SF2">
    <property type="entry name" value="TRANSPOSASE INSH FOR INSERTION SEQUENCE ELEMENT IS5A-RELATED"/>
    <property type="match status" value="1"/>
</dbReference>
<keyword evidence="5" id="KW-0233">DNA recombination</keyword>
<keyword evidence="3" id="KW-0815">Transposition</keyword>
<gene>
    <name evidence="9" type="ORF">ENL21_04100</name>
</gene>
<evidence type="ECO:0000256" key="5">
    <source>
        <dbReference type="ARBA" id="ARBA00023172"/>
    </source>
</evidence>
<dbReference type="InterPro" id="IPR008490">
    <property type="entry name" value="Transposase_InsH_N"/>
</dbReference>
<reference evidence="9" key="1">
    <citation type="journal article" date="2020" name="mSystems">
        <title>Genome- and Community-Level Interaction Insights into Carbon Utilization and Element Cycling Functions of Hydrothermarchaeota in Hydrothermal Sediment.</title>
        <authorList>
            <person name="Zhou Z."/>
            <person name="Liu Y."/>
            <person name="Xu W."/>
            <person name="Pan J."/>
            <person name="Luo Z.H."/>
            <person name="Li M."/>
        </authorList>
    </citation>
    <scope>NUCLEOTIDE SEQUENCE [LARGE SCALE GENOMIC DNA]</scope>
    <source>
        <strain evidence="9">HyVt-76</strain>
    </source>
</reference>
<dbReference type="InterPro" id="IPR002559">
    <property type="entry name" value="Transposase_11"/>
</dbReference>
<accession>A0A7V5H316</accession>
<dbReference type="GO" id="GO:0004803">
    <property type="term" value="F:transposase activity"/>
    <property type="evidence" value="ECO:0007669"/>
    <property type="project" value="InterPro"/>
</dbReference>
<comment type="similarity">
    <text evidence="2">Belongs to the transposase 11 family.</text>
</comment>
<comment type="function">
    <text evidence="1">Involved in the transposition of the insertion sequence IS5.</text>
</comment>
<dbReference type="PANTHER" id="PTHR35604">
    <property type="entry name" value="TRANSPOSASE INSH FOR INSERTION SEQUENCE ELEMENT IS5A-RELATED"/>
    <property type="match status" value="1"/>
</dbReference>
<dbReference type="AlphaFoldDB" id="A0A7V5H316"/>
<dbReference type="InterPro" id="IPR047959">
    <property type="entry name" value="Transpos_IS5"/>
</dbReference>
<dbReference type="GO" id="GO:0006313">
    <property type="term" value="P:DNA transposition"/>
    <property type="evidence" value="ECO:0007669"/>
    <property type="project" value="InterPro"/>
</dbReference>
<evidence type="ECO:0000256" key="6">
    <source>
        <dbReference type="SAM" id="MobiDB-lite"/>
    </source>
</evidence>
<dbReference type="Pfam" id="PF01609">
    <property type="entry name" value="DDE_Tnp_1"/>
    <property type="match status" value="1"/>
</dbReference>
<evidence type="ECO:0000259" key="7">
    <source>
        <dbReference type="Pfam" id="PF01609"/>
    </source>
</evidence>
<comment type="caution">
    <text evidence="9">The sequence shown here is derived from an EMBL/GenBank/DDBJ whole genome shotgun (WGS) entry which is preliminary data.</text>
</comment>
<evidence type="ECO:0000256" key="1">
    <source>
        <dbReference type="ARBA" id="ARBA00003544"/>
    </source>
</evidence>
<evidence type="ECO:0000313" key="9">
    <source>
        <dbReference type="EMBL" id="HHE54939.1"/>
    </source>
</evidence>
<dbReference type="GO" id="GO:0003677">
    <property type="term" value="F:DNA binding"/>
    <property type="evidence" value="ECO:0007669"/>
    <property type="project" value="UniProtKB-KW"/>
</dbReference>
<feature type="domain" description="Transposase InsH N-terminal" evidence="8">
    <location>
        <begin position="23"/>
        <end position="115"/>
    </location>
</feature>
<dbReference type="EMBL" id="DRTD01000305">
    <property type="protein sequence ID" value="HHE54939.1"/>
    <property type="molecule type" value="Genomic_DNA"/>
</dbReference>
<protein>
    <submittedName>
        <fullName evidence="9">IS5 family transposase</fullName>
    </submittedName>
</protein>
<evidence type="ECO:0000256" key="4">
    <source>
        <dbReference type="ARBA" id="ARBA00023125"/>
    </source>
</evidence>